<evidence type="ECO:0000313" key="2">
    <source>
        <dbReference type="Proteomes" id="UP000476332"/>
    </source>
</evidence>
<dbReference type="RefSeq" id="WP_163044501.1">
    <property type="nucleotide sequence ID" value="NZ_JAAAMJ010000010.1"/>
</dbReference>
<organism evidence="1 2">
    <name type="scientific">Aurantimonas aggregata</name>
    <dbReference type="NCBI Taxonomy" id="2047720"/>
    <lineage>
        <taxon>Bacteria</taxon>
        <taxon>Pseudomonadati</taxon>
        <taxon>Pseudomonadota</taxon>
        <taxon>Alphaproteobacteria</taxon>
        <taxon>Hyphomicrobiales</taxon>
        <taxon>Aurantimonadaceae</taxon>
        <taxon>Aurantimonas</taxon>
    </lineage>
</organism>
<sequence>MAGSFDTAPLDAALAAAIRRHAERQRRSVANDLQRLEKAVLLRRLGLDDAAVRVAIAAESAAHLPTPLGVRLRERVTSELKRLTRQARGADPRYDINRHIAVRRLAHWLDGDHQKLNGETDERTAGRVLNARFRRHRAAAAKTRRRQG</sequence>
<evidence type="ECO:0000313" key="1">
    <source>
        <dbReference type="EMBL" id="NDV87749.1"/>
    </source>
</evidence>
<proteinExistence type="predicted"/>
<dbReference type="Proteomes" id="UP000476332">
    <property type="component" value="Unassembled WGS sequence"/>
</dbReference>
<accession>A0A6L9MIQ5</accession>
<name>A0A6L9MIQ5_9HYPH</name>
<reference evidence="1 2" key="1">
    <citation type="submission" date="2020-01" db="EMBL/GenBank/DDBJ databases">
        <title>Genomes of bacteria type strains.</title>
        <authorList>
            <person name="Chen J."/>
            <person name="Zhu S."/>
            <person name="Chen J."/>
        </authorList>
    </citation>
    <scope>NUCLEOTIDE SEQUENCE [LARGE SCALE GENOMIC DNA]</scope>
    <source>
        <strain evidence="1 2">KCTC 52919</strain>
    </source>
</reference>
<comment type="caution">
    <text evidence="1">The sequence shown here is derived from an EMBL/GenBank/DDBJ whole genome shotgun (WGS) entry which is preliminary data.</text>
</comment>
<protein>
    <submittedName>
        <fullName evidence="1">Uncharacterized protein</fullName>
    </submittedName>
</protein>
<dbReference type="EMBL" id="JAAAMJ010000010">
    <property type="protein sequence ID" value="NDV87749.1"/>
    <property type="molecule type" value="Genomic_DNA"/>
</dbReference>
<gene>
    <name evidence="1" type="ORF">GTW51_13665</name>
</gene>
<dbReference type="AlphaFoldDB" id="A0A6L9MIQ5"/>
<keyword evidence="2" id="KW-1185">Reference proteome</keyword>